<evidence type="ECO:0000256" key="1">
    <source>
        <dbReference type="PIRSR" id="PIRSR011396-1"/>
    </source>
</evidence>
<keyword evidence="2" id="KW-0274">FAD</keyword>
<feature type="binding site" evidence="2">
    <location>
        <begin position="9"/>
        <end position="12"/>
    </location>
    <ligand>
        <name>FAD</name>
        <dbReference type="ChEBI" id="CHEBI:57692"/>
    </ligand>
</feature>
<dbReference type="Pfam" id="PF04820">
    <property type="entry name" value="Trp_halogenase"/>
    <property type="match status" value="1"/>
</dbReference>
<dbReference type="Proteomes" id="UP000264330">
    <property type="component" value="Unassembled WGS sequence"/>
</dbReference>
<feature type="binding site" evidence="2">
    <location>
        <position position="73"/>
    </location>
    <ligand>
        <name>7-chloro-L-tryptophan</name>
        <dbReference type="ChEBI" id="CHEBI:58713"/>
    </ligand>
</feature>
<reference evidence="3 4" key="1">
    <citation type="journal article" date="2018" name="Nat. Biotechnol.">
        <title>A standardized bacterial taxonomy based on genome phylogeny substantially revises the tree of life.</title>
        <authorList>
            <person name="Parks D.H."/>
            <person name="Chuvochina M."/>
            <person name="Waite D.W."/>
            <person name="Rinke C."/>
            <person name="Skarshewski A."/>
            <person name="Chaumeil P.A."/>
            <person name="Hugenholtz P."/>
        </authorList>
    </citation>
    <scope>NUCLEOTIDE SEQUENCE [LARGE SCALE GENOMIC DNA]</scope>
    <source>
        <strain evidence="3">UBA9359</strain>
    </source>
</reference>
<dbReference type="PIRSF" id="PIRSF011396">
    <property type="entry name" value="Trp_halogenase"/>
    <property type="match status" value="1"/>
</dbReference>
<feature type="active site" evidence="1">
    <location>
        <position position="73"/>
    </location>
</feature>
<keyword evidence="2" id="KW-0285">Flavoprotein</keyword>
<dbReference type="InterPro" id="IPR033856">
    <property type="entry name" value="Trp_halogen"/>
</dbReference>
<evidence type="ECO:0000313" key="4">
    <source>
        <dbReference type="Proteomes" id="UP000264330"/>
    </source>
</evidence>
<evidence type="ECO:0008006" key="5">
    <source>
        <dbReference type="Google" id="ProtNLM"/>
    </source>
</evidence>
<evidence type="ECO:0000313" key="3">
    <source>
        <dbReference type="EMBL" id="HCV79757.1"/>
    </source>
</evidence>
<dbReference type="InterPro" id="IPR036188">
    <property type="entry name" value="FAD/NAD-bd_sf"/>
</dbReference>
<comment type="caution">
    <text evidence="3">The sequence shown here is derived from an EMBL/GenBank/DDBJ whole genome shotgun (WGS) entry which is preliminary data.</text>
</comment>
<dbReference type="SUPFAM" id="SSF51905">
    <property type="entry name" value="FAD/NAD(P)-binding domain"/>
    <property type="match status" value="1"/>
</dbReference>
<dbReference type="InterPro" id="IPR050816">
    <property type="entry name" value="Flavin-dep_Halogenase_NPB"/>
</dbReference>
<proteinExistence type="predicted"/>
<feature type="binding site" evidence="2">
    <location>
        <position position="318"/>
    </location>
    <ligand>
        <name>L-tryptophan</name>
        <dbReference type="ChEBI" id="CHEBI:57912"/>
    </ligand>
</feature>
<accession>A0A3D5IVE0</accession>
<gene>
    <name evidence="3" type="ORF">DGQ38_01760</name>
</gene>
<evidence type="ECO:0000256" key="2">
    <source>
        <dbReference type="PIRSR" id="PIRSR011396-2"/>
    </source>
</evidence>
<feature type="binding site" evidence="2">
    <location>
        <position position="309"/>
    </location>
    <ligand>
        <name>FAD</name>
        <dbReference type="ChEBI" id="CHEBI:57692"/>
    </ligand>
</feature>
<dbReference type="GO" id="GO:0004497">
    <property type="term" value="F:monooxygenase activity"/>
    <property type="evidence" value="ECO:0007669"/>
    <property type="project" value="InterPro"/>
</dbReference>
<dbReference type="PANTHER" id="PTHR43747">
    <property type="entry name" value="FAD-BINDING PROTEIN"/>
    <property type="match status" value="1"/>
</dbReference>
<dbReference type="EMBL" id="DPMF01000033">
    <property type="protein sequence ID" value="HCV79757.1"/>
    <property type="molecule type" value="Genomic_DNA"/>
</dbReference>
<feature type="binding site" evidence="2">
    <location>
        <position position="322"/>
    </location>
    <ligand>
        <name>FAD</name>
        <dbReference type="ChEBI" id="CHEBI:57692"/>
    </ligand>
</feature>
<dbReference type="GO" id="GO:0000166">
    <property type="term" value="F:nucleotide binding"/>
    <property type="evidence" value="ECO:0007669"/>
    <property type="project" value="UniProtKB-KW"/>
</dbReference>
<organism evidence="3 4">
    <name type="scientific">Zunongwangia profunda</name>
    <dbReference type="NCBI Taxonomy" id="398743"/>
    <lineage>
        <taxon>Bacteria</taxon>
        <taxon>Pseudomonadati</taxon>
        <taxon>Bacteroidota</taxon>
        <taxon>Flavobacteriia</taxon>
        <taxon>Flavobacteriales</taxon>
        <taxon>Flavobacteriaceae</taxon>
        <taxon>Zunongwangia</taxon>
    </lineage>
</organism>
<protein>
    <recommendedName>
        <fullName evidence="5">Tryptophan halogenase</fullName>
    </recommendedName>
</protein>
<keyword evidence="2" id="KW-0547">Nucleotide-binding</keyword>
<dbReference type="PANTHER" id="PTHR43747:SF4">
    <property type="entry name" value="FLAVIN-DEPENDENT TRYPTOPHAN HALOGENASE"/>
    <property type="match status" value="1"/>
</dbReference>
<dbReference type="AlphaFoldDB" id="A0A3D5IVE0"/>
<sequence length="477" mass="54802">MKKILIVGGGTAGLVSALIIKARFSKLQVDLVKSENIPIVGVGEGTTEHWGEFMTFCNISLKELLQETDATFKYGIMFEGWTKKPYFHNVNTPLSQIQFGQYLGVYAYAIINNLDPKKYTNGHCFTQKVIPHELPHQFHFNTFKLNTFLRKKCLEAKIRILEDEIINVNTNKNHINYIESKNKKYKYDFYIDSTGYSKGTLITKLGSKWQSHGDYLPMNQAIAFPTPDTEEYNPYTLAKAMSAGWMWKIPTRGRCGNGYVFNNKYINAKQAQKECERSLGFKIKVAKDIKFDAGYIDKPWVGNCVAIGLCASFLEPLEASAIGTSLQQAFLLSHLLINHKQTDRDLYNQRVTGIVQNIRDFVVLHYMVKKKDSKFWKELKVKIPPTLQHNLNKWKQRLPIAEDFIGGYKLFGPHNFTILLKELGLVNKKLIKKEYGMLSEVYKDCAKENVTKHIQHTYYNKNVIGHKESINAIIKRT</sequence>
<dbReference type="InterPro" id="IPR006905">
    <property type="entry name" value="Flavin_halogenase"/>
</dbReference>
<name>A0A3D5IVE0_9FLAO</name>
<dbReference type="Gene3D" id="3.50.50.60">
    <property type="entry name" value="FAD/NAD(P)-binding domain"/>
    <property type="match status" value="1"/>
</dbReference>